<dbReference type="SFLD" id="SFLDG01123">
    <property type="entry name" value="methyltransferase_(Class_B)"/>
    <property type="match status" value="1"/>
</dbReference>
<reference evidence="8 9" key="1">
    <citation type="submission" date="2019-12" db="EMBL/GenBank/DDBJ databases">
        <authorList>
            <person name="Wolfe R."/>
            <person name="Danczak R."/>
            <person name="Wilkins M."/>
        </authorList>
    </citation>
    <scope>NUCLEOTIDE SEQUENCE [LARGE SCALE GENOMIC DNA]</scope>
    <source>
        <strain evidence="8">X2_MaxBin.013</strain>
    </source>
</reference>
<evidence type="ECO:0000259" key="6">
    <source>
        <dbReference type="PROSITE" id="PS51332"/>
    </source>
</evidence>
<dbReference type="PROSITE" id="PS51332">
    <property type="entry name" value="B12_BINDING"/>
    <property type="match status" value="1"/>
</dbReference>
<dbReference type="InterPro" id="IPR006638">
    <property type="entry name" value="Elp3/MiaA/NifB-like_rSAM"/>
</dbReference>
<keyword evidence="5" id="KW-0411">Iron-sulfur</keyword>
<evidence type="ECO:0000313" key="8">
    <source>
        <dbReference type="EMBL" id="KAF0135249.1"/>
    </source>
</evidence>
<evidence type="ECO:0000259" key="7">
    <source>
        <dbReference type="PROSITE" id="PS51918"/>
    </source>
</evidence>
<dbReference type="GO" id="GO:0051539">
    <property type="term" value="F:4 iron, 4 sulfur cluster binding"/>
    <property type="evidence" value="ECO:0007669"/>
    <property type="project" value="UniProtKB-KW"/>
</dbReference>
<evidence type="ECO:0000256" key="4">
    <source>
        <dbReference type="ARBA" id="ARBA00023004"/>
    </source>
</evidence>
<dbReference type="InterPro" id="IPR058240">
    <property type="entry name" value="rSAM_sf"/>
</dbReference>
<dbReference type="GO" id="GO:0003824">
    <property type="term" value="F:catalytic activity"/>
    <property type="evidence" value="ECO:0007669"/>
    <property type="project" value="InterPro"/>
</dbReference>
<evidence type="ECO:0000313" key="9">
    <source>
        <dbReference type="Proteomes" id="UP000488506"/>
    </source>
</evidence>
<dbReference type="Proteomes" id="UP000488506">
    <property type="component" value="Unassembled WGS sequence"/>
</dbReference>
<dbReference type="PANTHER" id="PTHR43409:SF16">
    <property type="entry name" value="SLR0320 PROTEIN"/>
    <property type="match status" value="1"/>
</dbReference>
<dbReference type="InterPro" id="IPR007197">
    <property type="entry name" value="rSAM"/>
</dbReference>
<accession>A0A833L2M5</accession>
<dbReference type="GO" id="GO:0031419">
    <property type="term" value="F:cobalamin binding"/>
    <property type="evidence" value="ECO:0007669"/>
    <property type="project" value="InterPro"/>
</dbReference>
<feature type="domain" description="B12-binding" evidence="6">
    <location>
        <begin position="10"/>
        <end position="149"/>
    </location>
</feature>
<dbReference type="GO" id="GO:0046872">
    <property type="term" value="F:metal ion binding"/>
    <property type="evidence" value="ECO:0007669"/>
    <property type="project" value="UniProtKB-KW"/>
</dbReference>
<evidence type="ECO:0000256" key="5">
    <source>
        <dbReference type="ARBA" id="ARBA00023014"/>
    </source>
</evidence>
<evidence type="ECO:0000256" key="3">
    <source>
        <dbReference type="ARBA" id="ARBA00022723"/>
    </source>
</evidence>
<name>A0A833L2M5_UNCSA</name>
<dbReference type="SUPFAM" id="SSF102114">
    <property type="entry name" value="Radical SAM enzymes"/>
    <property type="match status" value="1"/>
</dbReference>
<dbReference type="SMART" id="SM00729">
    <property type="entry name" value="Elp3"/>
    <property type="match status" value="1"/>
</dbReference>
<dbReference type="Pfam" id="PF04055">
    <property type="entry name" value="Radical_SAM"/>
    <property type="match status" value="1"/>
</dbReference>
<keyword evidence="2" id="KW-0949">S-adenosyl-L-methionine</keyword>
<dbReference type="EMBL" id="WPAF01000001">
    <property type="protein sequence ID" value="KAF0135249.1"/>
    <property type="molecule type" value="Genomic_DNA"/>
</dbReference>
<dbReference type="InterPro" id="IPR023404">
    <property type="entry name" value="rSAM_horseshoe"/>
</dbReference>
<dbReference type="PANTHER" id="PTHR43409">
    <property type="entry name" value="ANAEROBIC MAGNESIUM-PROTOPORPHYRIN IX MONOMETHYL ESTER CYCLASE-RELATED"/>
    <property type="match status" value="1"/>
</dbReference>
<gene>
    <name evidence="8" type="ORF">FD145_75</name>
</gene>
<dbReference type="Gene3D" id="3.40.50.280">
    <property type="entry name" value="Cobalamin-binding domain"/>
    <property type="match status" value="1"/>
</dbReference>
<protein>
    <submittedName>
        <fullName evidence="8">Putative Magnesium-protoporphyrin IX monomethyl ester oxidative cyclase</fullName>
    </submittedName>
</protein>
<comment type="caution">
    <text evidence="8">The sequence shown here is derived from an EMBL/GenBank/DDBJ whole genome shotgun (WGS) entry which is preliminary data.</text>
</comment>
<keyword evidence="4" id="KW-0408">Iron</keyword>
<dbReference type="GO" id="GO:0005829">
    <property type="term" value="C:cytosol"/>
    <property type="evidence" value="ECO:0007669"/>
    <property type="project" value="TreeGrafter"/>
</dbReference>
<dbReference type="InterPro" id="IPR034466">
    <property type="entry name" value="Methyltransferase_Class_B"/>
</dbReference>
<dbReference type="AlphaFoldDB" id="A0A833L2M5"/>
<dbReference type="CDD" id="cd01335">
    <property type="entry name" value="Radical_SAM"/>
    <property type="match status" value="1"/>
</dbReference>
<dbReference type="SFLD" id="SFLDS00029">
    <property type="entry name" value="Radical_SAM"/>
    <property type="match status" value="1"/>
</dbReference>
<dbReference type="Gene3D" id="3.80.30.20">
    <property type="entry name" value="tm_1862 like domain"/>
    <property type="match status" value="1"/>
</dbReference>
<sequence length="668" mass="77459">MNKNSSKTTVGLVQIGDKFGDQYYLPYSIGLLQSYAQKKLKNPENYCFLLPIYKKDDIDREVKDLLSADIIFFSVYNWNYQNSLEIAKRVKLNAPKCRIVFGGPEVPENKEEMETFLKKHRYIDIGCYGEGEIIFLKILESARQRSWDNVPSIGFLGKEGLFCFNGASERIEDLNEIPSPYLEGTFDPLLAANPNVKWSALIETNRGCPFSCSYCYWGDKTRNKVLQFPQDRVFCEIDWISKNKIQFVFCCDANFGILKRDMAIAKKVAENKEKYGYPEAFSVQNTKNSTASIFEIQKILNDSGLQKGVNLALQSVNQETLESINRSNINNKTYADLQKMFAKNNISTFSDMILALPNESYESFTEGVASVIGSGQHNRIQFINLSILNNTEMSHPDYQSKYGMQIVESINTPHHTSISVHSEISEKQYLVVGTKTMPAKEWVKARVFCWVTSLLHFNKLMQLVFVIMNQVAEVSYRELIEIFMKNTSERKRIAEINETFIKKAKEIQQGSNEYIASEEWLNIWWPVDEYVFIKLCYENGLQQFYDEASDAIEEYIKNKRIELPDGLLGDSIRLNNALIKLPFTNEKEEITLDYNIYDIYRKTLNGEKIHLEKRKCQYQIDRDKNKRKTWEEWCREVVWYGTKKGAYLNECLESNSEPKIENETEQNG</sequence>
<comment type="cofactor">
    <cofactor evidence="1">
        <name>[4Fe-4S] cluster</name>
        <dbReference type="ChEBI" id="CHEBI:49883"/>
    </cofactor>
</comment>
<dbReference type="InterPro" id="IPR006158">
    <property type="entry name" value="Cobalamin-bd"/>
</dbReference>
<dbReference type="Pfam" id="PF02310">
    <property type="entry name" value="B12-binding"/>
    <property type="match status" value="1"/>
</dbReference>
<dbReference type="SFLD" id="SFLDG01082">
    <property type="entry name" value="B12-binding_domain_containing"/>
    <property type="match status" value="1"/>
</dbReference>
<keyword evidence="3" id="KW-0479">Metal-binding</keyword>
<evidence type="ECO:0000256" key="1">
    <source>
        <dbReference type="ARBA" id="ARBA00001966"/>
    </source>
</evidence>
<feature type="domain" description="Radical SAM core" evidence="7">
    <location>
        <begin position="194"/>
        <end position="427"/>
    </location>
</feature>
<evidence type="ECO:0000256" key="2">
    <source>
        <dbReference type="ARBA" id="ARBA00022691"/>
    </source>
</evidence>
<organism evidence="8 9">
    <name type="scientific">Candidatus Saganbacteria bacterium</name>
    <dbReference type="NCBI Taxonomy" id="2575572"/>
    <lineage>
        <taxon>Bacteria</taxon>
        <taxon>Bacillati</taxon>
        <taxon>Saganbacteria</taxon>
    </lineage>
</organism>
<dbReference type="PROSITE" id="PS51918">
    <property type="entry name" value="RADICAL_SAM"/>
    <property type="match status" value="1"/>
</dbReference>
<dbReference type="InterPro" id="IPR051198">
    <property type="entry name" value="BchE-like"/>
</dbReference>
<proteinExistence type="predicted"/>